<name>A0AAJ7T323_PETMA</name>
<evidence type="ECO:0000256" key="2">
    <source>
        <dbReference type="ARBA" id="ARBA00012434"/>
    </source>
</evidence>
<feature type="region of interest" description="Disordered" evidence="13">
    <location>
        <begin position="42"/>
        <end position="121"/>
    </location>
</feature>
<feature type="domain" description="Protein kinase" evidence="14">
    <location>
        <begin position="137"/>
        <end position="425"/>
    </location>
</feature>
<dbReference type="RefSeq" id="XP_032809490.1">
    <property type="nucleotide sequence ID" value="XM_032953599.1"/>
</dbReference>
<dbReference type="GO" id="GO:0005516">
    <property type="term" value="F:calmodulin binding"/>
    <property type="evidence" value="ECO:0007669"/>
    <property type="project" value="UniProtKB-KW"/>
</dbReference>
<dbReference type="GO" id="GO:0005634">
    <property type="term" value="C:nucleus"/>
    <property type="evidence" value="ECO:0007669"/>
    <property type="project" value="UniProtKB-ARBA"/>
</dbReference>
<dbReference type="Pfam" id="PF00069">
    <property type="entry name" value="Pkinase"/>
    <property type="match status" value="1"/>
</dbReference>
<evidence type="ECO:0000256" key="5">
    <source>
        <dbReference type="ARBA" id="ARBA00022679"/>
    </source>
</evidence>
<dbReference type="Gene3D" id="1.10.510.10">
    <property type="entry name" value="Transferase(Phosphotransferase) domain 1"/>
    <property type="match status" value="1"/>
</dbReference>
<dbReference type="InterPro" id="IPR017441">
    <property type="entry name" value="Protein_kinase_ATP_BS"/>
</dbReference>
<dbReference type="SMART" id="SM00220">
    <property type="entry name" value="S_TKc"/>
    <property type="match status" value="1"/>
</dbReference>
<dbReference type="GO" id="GO:0005524">
    <property type="term" value="F:ATP binding"/>
    <property type="evidence" value="ECO:0007669"/>
    <property type="project" value="UniProtKB-UniRule"/>
</dbReference>
<dbReference type="GO" id="GO:0004683">
    <property type="term" value="F:calcium/calmodulin-dependent protein kinase activity"/>
    <property type="evidence" value="ECO:0007669"/>
    <property type="project" value="UniProtKB-EC"/>
</dbReference>
<feature type="binding site" evidence="12">
    <location>
        <position position="166"/>
    </location>
    <ligand>
        <name>ATP</name>
        <dbReference type="ChEBI" id="CHEBI:30616"/>
    </ligand>
</feature>
<evidence type="ECO:0000256" key="1">
    <source>
        <dbReference type="ARBA" id="ARBA00004496"/>
    </source>
</evidence>
<dbReference type="RefSeq" id="XP_032809466.1">
    <property type="nucleotide sequence ID" value="XM_032953575.1"/>
</dbReference>
<dbReference type="Gene3D" id="3.30.200.20">
    <property type="entry name" value="Phosphorylase Kinase, domain 1"/>
    <property type="match status" value="1"/>
</dbReference>
<dbReference type="InterPro" id="IPR011009">
    <property type="entry name" value="Kinase-like_dom_sf"/>
</dbReference>
<dbReference type="SUPFAM" id="SSF56112">
    <property type="entry name" value="Protein kinase-like (PK-like)"/>
    <property type="match status" value="1"/>
</dbReference>
<gene>
    <name evidence="16 17" type="primary">LOC116942036</name>
</gene>
<feature type="region of interest" description="Disordered" evidence="13">
    <location>
        <begin position="513"/>
        <end position="534"/>
    </location>
</feature>
<dbReference type="FunFam" id="1.10.510.10:FF:000571">
    <property type="entry name" value="Maternal embryonic leucine zipper kinase"/>
    <property type="match status" value="1"/>
</dbReference>
<dbReference type="InterPro" id="IPR008271">
    <property type="entry name" value="Ser/Thr_kinase_AS"/>
</dbReference>
<evidence type="ECO:0000256" key="13">
    <source>
        <dbReference type="SAM" id="MobiDB-lite"/>
    </source>
</evidence>
<dbReference type="Proteomes" id="UP001318040">
    <property type="component" value="Chromosome 1"/>
</dbReference>
<dbReference type="CDD" id="cd14118">
    <property type="entry name" value="STKc_CAMKK"/>
    <property type="match status" value="1"/>
</dbReference>
<evidence type="ECO:0000256" key="9">
    <source>
        <dbReference type="ARBA" id="ARBA00022860"/>
    </source>
</evidence>
<dbReference type="FunFam" id="3.30.200.20:FF:000429">
    <property type="entry name" value="Calcium/calmodulin-dependent protein kinase kinase"/>
    <property type="match status" value="1"/>
</dbReference>
<feature type="region of interest" description="Disordered" evidence="13">
    <location>
        <begin position="1"/>
        <end position="30"/>
    </location>
</feature>
<organism evidence="15 17">
    <name type="scientific">Petromyzon marinus</name>
    <name type="common">Sea lamprey</name>
    <dbReference type="NCBI Taxonomy" id="7757"/>
    <lineage>
        <taxon>Eukaryota</taxon>
        <taxon>Metazoa</taxon>
        <taxon>Chordata</taxon>
        <taxon>Craniata</taxon>
        <taxon>Vertebrata</taxon>
        <taxon>Cyclostomata</taxon>
        <taxon>Hyperoartia</taxon>
        <taxon>Petromyzontiformes</taxon>
        <taxon>Petromyzontidae</taxon>
        <taxon>Petromyzon</taxon>
    </lineage>
</organism>
<evidence type="ECO:0000313" key="17">
    <source>
        <dbReference type="RefSeq" id="XP_032809490.1"/>
    </source>
</evidence>
<feature type="compositionally biased region" description="Low complexity" evidence="13">
    <location>
        <begin position="96"/>
        <end position="116"/>
    </location>
</feature>
<keyword evidence="15" id="KW-1185">Reference proteome</keyword>
<dbReference type="InterPro" id="IPR000719">
    <property type="entry name" value="Prot_kinase_dom"/>
</dbReference>
<dbReference type="KEGG" id="pmrn:116942036"/>
<feature type="compositionally biased region" description="Low complexity" evidence="13">
    <location>
        <begin position="42"/>
        <end position="74"/>
    </location>
</feature>
<evidence type="ECO:0000256" key="11">
    <source>
        <dbReference type="ARBA" id="ARBA00047430"/>
    </source>
</evidence>
<accession>A0AAJ7T323</accession>
<evidence type="ECO:0000256" key="6">
    <source>
        <dbReference type="ARBA" id="ARBA00022741"/>
    </source>
</evidence>
<comment type="catalytic activity">
    <reaction evidence="10">
        <text>L-threonyl-[protein] + ATP = O-phospho-L-threonyl-[protein] + ADP + H(+)</text>
        <dbReference type="Rhea" id="RHEA:46608"/>
        <dbReference type="Rhea" id="RHEA-COMP:11060"/>
        <dbReference type="Rhea" id="RHEA-COMP:11605"/>
        <dbReference type="ChEBI" id="CHEBI:15378"/>
        <dbReference type="ChEBI" id="CHEBI:30013"/>
        <dbReference type="ChEBI" id="CHEBI:30616"/>
        <dbReference type="ChEBI" id="CHEBI:61977"/>
        <dbReference type="ChEBI" id="CHEBI:456216"/>
        <dbReference type="EC" id="2.7.11.17"/>
    </reaction>
</comment>
<evidence type="ECO:0000259" key="14">
    <source>
        <dbReference type="PROSITE" id="PS50011"/>
    </source>
</evidence>
<evidence type="ECO:0000256" key="7">
    <source>
        <dbReference type="ARBA" id="ARBA00022777"/>
    </source>
</evidence>
<dbReference type="PANTHER" id="PTHR43895">
    <property type="entry name" value="CALCIUM/CALMODULIN-DEPENDENT PROTEIN KINASE KINASE-RELATED"/>
    <property type="match status" value="1"/>
</dbReference>
<proteinExistence type="predicted"/>
<dbReference type="AlphaFoldDB" id="A0AAJ7T323"/>
<dbReference type="PROSITE" id="PS00108">
    <property type="entry name" value="PROTEIN_KINASE_ST"/>
    <property type="match status" value="1"/>
</dbReference>
<dbReference type="PANTHER" id="PTHR43895:SF164">
    <property type="entry name" value="CALCIUM_CALMODULIN-DEPENDENT PROTEIN KINASE KINASE"/>
    <property type="match status" value="1"/>
</dbReference>
<dbReference type="PROSITE" id="PS50011">
    <property type="entry name" value="PROTEIN_KINASE_DOM"/>
    <property type="match status" value="1"/>
</dbReference>
<evidence type="ECO:0000256" key="3">
    <source>
        <dbReference type="ARBA" id="ARBA00022490"/>
    </source>
</evidence>
<dbReference type="EC" id="2.7.11.17" evidence="2"/>
<sequence>MEGPQPGAAGAGGGAEPSQPSARGGPGELAEPLAALAIRAGTAAADKARADGAACSSSAPAAERGHGRPAAAAPSAPPPEPSPRRPGLGRSGGGPQAAVSPGGSPRGAPSRPGCRRTVQSHRVSITDLQDCIQLNQYKVLGEIGKGSYGVVRLAYNQEDNVHYAMKVMSKKRLVKQAGFPRRPPPRGGAAGAAATAAAAAAATAVRSPLDRVYQEIAILRKLDHPNVVRLVEVMDDAGEDNLYMVFELVRRGPVMEVPSECPFSEEQSRQYFRDILMGIEYLHHQGIVHRDVKPSNLLLGDDGHIKISDFGVSDRFHGDDAVLRGSAGTPAFCAPETLTHARTRFTGKALDVWAMGVTLHCFVFGICPFRDEHILALHNQIKTQAVTFPERPAIGEPLKELLLAMLDKRPESRITVPQMKCHGWVTLGGTDPLPPLHCAPVEVTCDEVRDSVRHVVSLATLIMAKQMLRKRSFSNPFEAGSRKEERSMSAPGNLLMDRQLSFHKLHPSLRKQNSGDAIAVAPDLPEVQEGENSS</sequence>
<keyword evidence="4" id="KW-0723">Serine/threonine-protein kinase</keyword>
<dbReference type="GO" id="GO:0061762">
    <property type="term" value="P:CAMKK-AMPK signaling cascade"/>
    <property type="evidence" value="ECO:0007669"/>
    <property type="project" value="TreeGrafter"/>
</dbReference>
<keyword evidence="5" id="KW-0808">Transferase</keyword>
<keyword evidence="9" id="KW-0112">Calmodulin-binding</keyword>
<keyword evidence="8 12" id="KW-0067">ATP-binding</keyword>
<dbReference type="PROSITE" id="PS00107">
    <property type="entry name" value="PROTEIN_KINASE_ATP"/>
    <property type="match status" value="1"/>
</dbReference>
<evidence type="ECO:0000256" key="8">
    <source>
        <dbReference type="ARBA" id="ARBA00022840"/>
    </source>
</evidence>
<comment type="subcellular location">
    <subcellularLocation>
        <location evidence="1">Cytoplasm</location>
    </subcellularLocation>
</comment>
<feature type="compositionally biased region" description="Low complexity" evidence="13">
    <location>
        <begin position="16"/>
        <end position="30"/>
    </location>
</feature>
<dbReference type="GO" id="GO:0005737">
    <property type="term" value="C:cytoplasm"/>
    <property type="evidence" value="ECO:0007669"/>
    <property type="project" value="UniProtKB-SubCell"/>
</dbReference>
<reference evidence="17" key="1">
    <citation type="submission" date="2025-04" db="UniProtKB">
        <authorList>
            <consortium name="RefSeq"/>
        </authorList>
    </citation>
    <scope>IDENTIFICATION</scope>
    <source>
        <tissue evidence="17">Sperm</tissue>
    </source>
</reference>
<evidence type="ECO:0000256" key="12">
    <source>
        <dbReference type="PROSITE-ProRule" id="PRU10141"/>
    </source>
</evidence>
<evidence type="ECO:0000313" key="15">
    <source>
        <dbReference type="Proteomes" id="UP001318040"/>
    </source>
</evidence>
<evidence type="ECO:0000256" key="10">
    <source>
        <dbReference type="ARBA" id="ARBA00047307"/>
    </source>
</evidence>
<reference evidence="15" key="2">
    <citation type="submission" date="2025-05" db="UniProtKB">
        <authorList>
            <consortium name="RefSeq"/>
        </authorList>
    </citation>
    <scope>NUCLEOTIDE SEQUENCE [LARGE SCALE GENOMIC DNA]</scope>
    <source>
        <tissue evidence="16">Sperm</tissue>
    </source>
</reference>
<comment type="catalytic activity">
    <reaction evidence="11">
        <text>L-seryl-[protein] + ATP = O-phospho-L-seryl-[protein] + ADP + H(+)</text>
        <dbReference type="Rhea" id="RHEA:17989"/>
        <dbReference type="Rhea" id="RHEA-COMP:9863"/>
        <dbReference type="Rhea" id="RHEA-COMP:11604"/>
        <dbReference type="ChEBI" id="CHEBI:15378"/>
        <dbReference type="ChEBI" id="CHEBI:29999"/>
        <dbReference type="ChEBI" id="CHEBI:30616"/>
        <dbReference type="ChEBI" id="CHEBI:83421"/>
        <dbReference type="ChEBI" id="CHEBI:456216"/>
        <dbReference type="EC" id="2.7.11.17"/>
    </reaction>
</comment>
<evidence type="ECO:0000256" key="4">
    <source>
        <dbReference type="ARBA" id="ARBA00022527"/>
    </source>
</evidence>
<keyword evidence="3" id="KW-0963">Cytoplasm</keyword>
<keyword evidence="7" id="KW-0418">Kinase</keyword>
<evidence type="ECO:0000313" key="16">
    <source>
        <dbReference type="RefSeq" id="XP_032809466.1"/>
    </source>
</evidence>
<protein>
    <recommendedName>
        <fullName evidence="2">calcium/calmodulin-dependent protein kinase</fullName>
        <ecNumber evidence="2">2.7.11.17</ecNumber>
    </recommendedName>
</protein>
<keyword evidence="6 12" id="KW-0547">Nucleotide-binding</keyword>